<keyword evidence="5" id="KW-1185">Reference proteome</keyword>
<evidence type="ECO:0000259" key="4">
    <source>
        <dbReference type="Pfam" id="PF00326"/>
    </source>
</evidence>
<evidence type="ECO:0000256" key="2">
    <source>
        <dbReference type="SAM" id="MobiDB-lite"/>
    </source>
</evidence>
<gene>
    <name evidence="6" type="primary">LOC106815023</name>
</gene>
<reference evidence="6" key="1">
    <citation type="submission" date="2025-08" db="UniProtKB">
        <authorList>
            <consortium name="RefSeq"/>
        </authorList>
    </citation>
    <scope>IDENTIFICATION</scope>
</reference>
<keyword evidence="1 3" id="KW-0732">Signal</keyword>
<dbReference type="PANTHER" id="PTHR43037">
    <property type="entry name" value="UNNAMED PRODUCT-RELATED"/>
    <property type="match status" value="1"/>
</dbReference>
<dbReference type="InterPro" id="IPR029058">
    <property type="entry name" value="AB_hydrolase_fold"/>
</dbReference>
<name>A0ABM1ERW2_PRICU</name>
<dbReference type="InterPro" id="IPR050955">
    <property type="entry name" value="Plant_Biomass_Hydrol_Est"/>
</dbReference>
<feature type="region of interest" description="Disordered" evidence="2">
    <location>
        <begin position="802"/>
        <end position="830"/>
    </location>
</feature>
<evidence type="ECO:0000313" key="6">
    <source>
        <dbReference type="RefSeq" id="XP_014674933.1"/>
    </source>
</evidence>
<organism evidence="5 6">
    <name type="scientific">Priapulus caudatus</name>
    <name type="common">Priapulid worm</name>
    <dbReference type="NCBI Taxonomy" id="37621"/>
    <lineage>
        <taxon>Eukaryota</taxon>
        <taxon>Metazoa</taxon>
        <taxon>Ecdysozoa</taxon>
        <taxon>Scalidophora</taxon>
        <taxon>Priapulida</taxon>
        <taxon>Priapulimorpha</taxon>
        <taxon>Priapulimorphida</taxon>
        <taxon>Priapulidae</taxon>
        <taxon>Priapulus</taxon>
    </lineage>
</organism>
<dbReference type="Pfam" id="PF00326">
    <property type="entry name" value="Peptidase_S9"/>
    <property type="match status" value="1"/>
</dbReference>
<dbReference type="Proteomes" id="UP000695022">
    <property type="component" value="Unplaced"/>
</dbReference>
<feature type="signal peptide" evidence="3">
    <location>
        <begin position="1"/>
        <end position="23"/>
    </location>
</feature>
<evidence type="ECO:0000256" key="3">
    <source>
        <dbReference type="SAM" id="SignalP"/>
    </source>
</evidence>
<proteinExistence type="predicted"/>
<dbReference type="Gene3D" id="3.40.50.1820">
    <property type="entry name" value="alpha/beta hydrolase"/>
    <property type="match status" value="1"/>
</dbReference>
<dbReference type="RefSeq" id="XP_014674933.1">
    <property type="nucleotide sequence ID" value="XM_014819447.1"/>
</dbReference>
<sequence length="1032" mass="111873">MMSLLILVQALLTICGTFSGLHAFQTEKLLGTLQHHTQLFPPHLCTRDGNADQDKVIQLIVSQAFEKAGSCLLNSLTGELQGSSSSPSVNSLALLAHVLRELGHDDDSDDLSRLIKEIPLVSAQKVAFGRWMFLGPFQIGKAETDGDPVERFGSVHTAGRDRFNSSVKYFSELAVAGEVAWSAMRASGGWLNVDLSENWNELVSSLQSMGVTEWQGWAVGSFVVGRPGAFVVQCLGVSYFYVDDALHVGDVYRCAHLWFPARLDAGLHTVYAKLRANPHLAFRCGVETRDRGFVRALDPPFAPDLYDGVLVSEYIVVPVRNLHPTEWIDGVAITVEGTSGFVTNAVSSFRGDLRVAPGQHRLVSARVARTSAAPRGARCADVTLTLAVATNLGGATCRATLRCRARSQSFVFTFADHDGSTQHAAAVAPLADCGIAACPTLLTLHGTSVSARDQADAHKRGVGGRYEFGVERGWVLAPTRHGAHNWEGPGMLTAVTALSALADLTARHAWIEQKASAHRVVFAGHSMGGHGAWQVATHYTDRALAVVSLAGWIRKEDYGDSNLFMRHDVAAADVDPFLKAILESCVTTCDAERHAGNIRHKPVMIRVGGNDRTVHPYYSRRMYRVLKEQGTNVTYVELPGKEHWWWDTWAENDGGVVNDAQLRQFMSSVMMTDPQQSCTDAACSEPSSNRYTEAANMGRRYEFTYTVTNPADFESMEGVKIIQQETPMRTSKLRVAVHGKMVNITTINVAKFHIERGTRPMWDGIEKLYLDGIRLDVVDADDEDICYQHGQDHTWESCIYEIPPGGTTSEPSSENAAESDTDAANTPTSGKLTTVNREWQQYGPARRVAEKRFIIVAGTGGTSGPLLLRYAVLLANLFYMTSDGVAVVVRDVDLSSVDADDANLVVVGGPHENAHAARLLAALPQLVVAPGSIRLAACSFDAARTGVLTLAPGGRHGLALVLAGNSPAGLEDVVKLAMPTIPPMARSPFSNQVPDFVVTGPETAARGPGGFLCAGFWGNAWEYRTDTAYCNC</sequence>
<dbReference type="GeneID" id="106815023"/>
<accession>A0ABM1ERW2</accession>
<dbReference type="PANTHER" id="PTHR43037:SF4">
    <property type="entry name" value="PEPTIDASE S9 PROLYL OLIGOPEPTIDASE CATALYTIC DOMAIN-CONTAINING PROTEIN"/>
    <property type="match status" value="1"/>
</dbReference>
<feature type="chain" id="PRO_5046140480" evidence="3">
    <location>
        <begin position="24"/>
        <end position="1032"/>
    </location>
</feature>
<dbReference type="InterPro" id="IPR001375">
    <property type="entry name" value="Peptidase_S9_cat"/>
</dbReference>
<feature type="domain" description="Peptidase S9 prolyl oligopeptidase catalytic" evidence="4">
    <location>
        <begin position="512"/>
        <end position="645"/>
    </location>
</feature>
<protein>
    <submittedName>
        <fullName evidence="6">Uncharacterized protein LOC106815023</fullName>
    </submittedName>
</protein>
<evidence type="ECO:0000256" key="1">
    <source>
        <dbReference type="ARBA" id="ARBA00022729"/>
    </source>
</evidence>
<dbReference type="SUPFAM" id="SSF53474">
    <property type="entry name" value="alpha/beta-Hydrolases"/>
    <property type="match status" value="1"/>
</dbReference>
<evidence type="ECO:0000313" key="5">
    <source>
        <dbReference type="Proteomes" id="UP000695022"/>
    </source>
</evidence>
<feature type="compositionally biased region" description="Polar residues" evidence="2">
    <location>
        <begin position="806"/>
        <end position="830"/>
    </location>
</feature>